<sequence length="737" mass="86386">MQIIRVDHIDFTLVIECNNLESTFSKASNRQSQILNATSYSVNEGDISIYNFESRTLQKLIDSKTYPLIFENKDYFIGITFKDKAVVKSPYIYSKLKEVEEKFFYREELGFLAGTINFGNDLGKSHLVIRFTKDNLLKEINLEFEVFPTKLNYRSDYEKIVSDIEKEYPYLVLDFLKKTYTSFKTGSTPNTDLIWWQVFGGLYADFLHSSKFILNKPHSRIIRQTKYLKADRIQKWTTALEEEYSQFKSFPNKNYRSAYKTSSTNTSENRFFKHAVFQTLRRYKKVKSFIERRFSNSITENYKSELSQIEKQLEIISVNPFFRTIDDFHGIKQESLVLQKATGYSTIYKSWIMLNSGLKFLDGIQKIELKNIADLYQIWCFLEIKNVLQNLLGKENPDDVDLAEIQIDDFVFKIERGVKSKVSFFNKDGEIIDLFHDFSYDTSESQNVKSFTVNQRPDIVLRITKNDLKENYVLTYLYDAKYRLASDDKEGSPDLPTEDSINQMHRYRDAIYYVNKDKAKPEKEVIGAYILFPGSGEIETIKKLDYYKSIESVNIGAFPLRPNDYSNRALLEDHLRTIIGLDTESILNDVSPQKESAYESPNPFVLIGFVPTENHMLCFTNSATPFYFSGKKKPSKFGFRNLKYFAPYIKEKGVKEYYEIVDYQIIPRKQIFKINHPLYKDQEDERLLIRLGRRVFIDNGKYLKISDGSIGQIPYRYTNLKNIRTPKDNKIEVLKVS</sequence>
<reference evidence="2 3" key="1">
    <citation type="submission" date="2019-11" db="EMBL/GenBank/DDBJ databases">
        <authorList>
            <person name="Cheng Q."/>
            <person name="Yang Z."/>
        </authorList>
    </citation>
    <scope>NUCLEOTIDE SEQUENCE [LARGE SCALE GENOMIC DNA]</scope>
    <source>
        <strain evidence="2 3">HX-22-1</strain>
    </source>
</reference>
<gene>
    <name evidence="2" type="ORF">GJJ64_04195</name>
</gene>
<organism evidence="2 3">
    <name type="scientific">Pedobacter puniceum</name>
    <dbReference type="NCBI Taxonomy" id="2666136"/>
    <lineage>
        <taxon>Bacteria</taxon>
        <taxon>Pseudomonadati</taxon>
        <taxon>Bacteroidota</taxon>
        <taxon>Sphingobacteriia</taxon>
        <taxon>Sphingobacteriales</taxon>
        <taxon>Sphingobacteriaceae</taxon>
        <taxon>Pedobacter</taxon>
    </lineage>
</organism>
<dbReference type="AlphaFoldDB" id="A0A7K0FK86"/>
<accession>A0A7K0FK86</accession>
<dbReference type="InterPro" id="IPR018633">
    <property type="entry name" value="DUF2357"/>
</dbReference>
<evidence type="ECO:0000313" key="2">
    <source>
        <dbReference type="EMBL" id="MRX46384.1"/>
    </source>
</evidence>
<name>A0A7K0FK86_9SPHI</name>
<proteinExistence type="predicted"/>
<dbReference type="Proteomes" id="UP000462931">
    <property type="component" value="Unassembled WGS sequence"/>
</dbReference>
<evidence type="ECO:0000259" key="1">
    <source>
        <dbReference type="Pfam" id="PF09823"/>
    </source>
</evidence>
<keyword evidence="3" id="KW-1185">Reference proteome</keyword>
<protein>
    <submittedName>
        <fullName evidence="2">DUF2357 domain-containing protein</fullName>
    </submittedName>
</protein>
<dbReference type="Pfam" id="PF09823">
    <property type="entry name" value="DUF2357"/>
    <property type="match status" value="1"/>
</dbReference>
<dbReference type="Pfam" id="PF04411">
    <property type="entry name" value="PDDEXK_7"/>
    <property type="match status" value="1"/>
</dbReference>
<comment type="caution">
    <text evidence="2">The sequence shown here is derived from an EMBL/GenBank/DDBJ whole genome shotgun (WGS) entry which is preliminary data.</text>
</comment>
<dbReference type="EMBL" id="WKJI01000001">
    <property type="protein sequence ID" value="MRX46384.1"/>
    <property type="molecule type" value="Genomic_DNA"/>
</dbReference>
<evidence type="ECO:0000313" key="3">
    <source>
        <dbReference type="Proteomes" id="UP000462931"/>
    </source>
</evidence>
<feature type="domain" description="DUF2357" evidence="1">
    <location>
        <begin position="114"/>
        <end position="351"/>
    </location>
</feature>
<dbReference type="InterPro" id="IPR007505">
    <property type="entry name" value="PDDEXK_7"/>
</dbReference>
<dbReference type="RefSeq" id="WP_154286486.1">
    <property type="nucleotide sequence ID" value="NZ_WKJI01000001.1"/>
</dbReference>